<dbReference type="KEGG" id="cdev:CIGN_0223"/>
<evidence type="ECO:0000256" key="5">
    <source>
        <dbReference type="RuleBase" id="RU362076"/>
    </source>
</evidence>
<accession>A0A381D836</accession>
<keyword evidence="7" id="KW-0966">Cell projection</keyword>
<evidence type="ECO:0000256" key="3">
    <source>
        <dbReference type="ARBA" id="ARBA00022795"/>
    </source>
</evidence>
<organism evidence="7 8">
    <name type="scientific">Campylobacter devanensis</name>
    <dbReference type="NCBI Taxonomy" id="3161138"/>
    <lineage>
        <taxon>Bacteria</taxon>
        <taxon>Pseudomonadati</taxon>
        <taxon>Campylobacterota</taxon>
        <taxon>Epsilonproteobacteria</taxon>
        <taxon>Campylobacterales</taxon>
        <taxon>Campylobacteraceae</taxon>
        <taxon>Campylobacter</taxon>
    </lineage>
</organism>
<feature type="compositionally biased region" description="Low complexity" evidence="6">
    <location>
        <begin position="238"/>
        <end position="247"/>
    </location>
</feature>
<dbReference type="Pfam" id="PF13860">
    <property type="entry name" value="FlgD_ig"/>
    <property type="match status" value="1"/>
</dbReference>
<reference evidence="7 8" key="1">
    <citation type="journal article" date="2017" name="Genome Biol. Evol.">
        <title>Comparative Genomic Analysis Identifies a Campylobacter Clade Deficient in Selenium Metabolism.</title>
        <authorList>
            <person name="Miller W.G."/>
            <person name="Yee E."/>
            <person name="Lopes B.S."/>
            <person name="Chapman M.H."/>
            <person name="Huynh S."/>
            <person name="Bono J.L."/>
            <person name="Parker C.T."/>
            <person name="Strachan N.J.C."/>
            <person name="Forbes K.J."/>
        </authorList>
    </citation>
    <scope>NUCLEOTIDE SEQUENCE [LARGE SCALE GENOMIC DNA]</scope>
    <source>
        <strain evidence="7 8">NCTC 13003</strain>
    </source>
</reference>
<evidence type="ECO:0000313" key="8">
    <source>
        <dbReference type="Proteomes" id="UP000194309"/>
    </source>
</evidence>
<dbReference type="Gene3D" id="2.30.30.910">
    <property type="match status" value="1"/>
</dbReference>
<dbReference type="NCBIfam" id="NF009452">
    <property type="entry name" value="PRK12812.1"/>
    <property type="match status" value="1"/>
</dbReference>
<dbReference type="GO" id="GO:0044781">
    <property type="term" value="P:bacterial-type flagellum organization"/>
    <property type="evidence" value="ECO:0007669"/>
    <property type="project" value="UniProtKB-UniRule"/>
</dbReference>
<dbReference type="OrthoDB" id="9785233at2"/>
<keyword evidence="8" id="KW-1185">Reference proteome</keyword>
<evidence type="ECO:0000256" key="2">
    <source>
        <dbReference type="ARBA" id="ARBA00016013"/>
    </source>
</evidence>
<evidence type="ECO:0000256" key="6">
    <source>
        <dbReference type="SAM" id="MobiDB-lite"/>
    </source>
</evidence>
<keyword evidence="3 5" id="KW-1005">Bacterial flagellum biogenesis</keyword>
<protein>
    <recommendedName>
        <fullName evidence="2 5">Basal-body rod modification protein FlgD</fullName>
    </recommendedName>
</protein>
<feature type="region of interest" description="Disordered" evidence="6">
    <location>
        <begin position="238"/>
        <end position="282"/>
    </location>
</feature>
<accession>A0A1X9SQN8</accession>
<dbReference type="EMBL" id="CP018788">
    <property type="protein sequence ID" value="ARQ98535.1"/>
    <property type="molecule type" value="Genomic_DNA"/>
</dbReference>
<dbReference type="InterPro" id="IPR005648">
    <property type="entry name" value="FlgD"/>
</dbReference>
<proteinExistence type="inferred from homology"/>
<evidence type="ECO:0000256" key="4">
    <source>
        <dbReference type="ARBA" id="ARBA00024746"/>
    </source>
</evidence>
<dbReference type="InterPro" id="IPR025965">
    <property type="entry name" value="FlgD/Vpr_Ig-like"/>
</dbReference>
<dbReference type="Gene3D" id="2.60.40.4070">
    <property type="match status" value="1"/>
</dbReference>
<comment type="function">
    <text evidence="4 5">Required for flagellar hook formation. May act as a scaffolding protein.</text>
</comment>
<dbReference type="Proteomes" id="UP000194309">
    <property type="component" value="Chromosome"/>
</dbReference>
<dbReference type="AlphaFoldDB" id="A0A1X9SQN8"/>
<comment type="similarity">
    <text evidence="1 5">Belongs to the FlgD family.</text>
</comment>
<dbReference type="Pfam" id="PF03963">
    <property type="entry name" value="FlgD"/>
    <property type="match status" value="1"/>
</dbReference>
<evidence type="ECO:0000313" key="7">
    <source>
        <dbReference type="EMBL" id="ARQ98535.1"/>
    </source>
</evidence>
<feature type="compositionally biased region" description="Basic and acidic residues" evidence="6">
    <location>
        <begin position="259"/>
        <end position="282"/>
    </location>
</feature>
<gene>
    <name evidence="7" type="primary">flgD</name>
    <name evidence="7" type="ORF">CIGN_0223</name>
</gene>
<dbReference type="STRING" id="1660064.CIGN_0223"/>
<keyword evidence="7" id="KW-0969">Cilium</keyword>
<keyword evidence="7" id="KW-0282">Flagellum</keyword>
<sequence length="282" mass="30668">MATSINQTPQFTTDIWAANEAAQKASNVTGGVNPNSQLDKDAFLKLLLVELQHQDPTEPMDSAKMLEQTSQLATVEMQEKTNQVMSQLSAQMQASASLNAMSALGKMANLANSVAKDTPSSQVDFSLFFPVDAVSGTIEIYDSVGNVVRNVSISDIKSGVNQFRWDGLSNSGEPTLPGEYLVKAKYIDANGGNRETVLGQYPVEAVKFEKGVAYIKVAGEFVAMDQVREFTESIVHNTVNSNQTNSSNKEEESEDEDLSDKPQDAKDKLAKDESQKDEVVKS</sequence>
<name>A0A1X9SQN8_9BACT</name>
<evidence type="ECO:0000256" key="1">
    <source>
        <dbReference type="ARBA" id="ARBA00010577"/>
    </source>
</evidence>